<dbReference type="SMART" id="SM00248">
    <property type="entry name" value="ANK"/>
    <property type="match status" value="4"/>
</dbReference>
<evidence type="ECO:0008006" key="6">
    <source>
        <dbReference type="Google" id="ProtNLM"/>
    </source>
</evidence>
<dbReference type="InterPro" id="IPR036770">
    <property type="entry name" value="Ankyrin_rpt-contain_sf"/>
</dbReference>
<evidence type="ECO:0000256" key="1">
    <source>
        <dbReference type="ARBA" id="ARBA00022737"/>
    </source>
</evidence>
<keyword evidence="5" id="KW-1185">Reference proteome</keyword>
<proteinExistence type="predicted"/>
<accession>G9EK36</accession>
<dbReference type="AlphaFoldDB" id="G9EK36"/>
<feature type="repeat" description="ANK" evidence="3">
    <location>
        <begin position="520"/>
        <end position="557"/>
    </location>
</feature>
<reference evidence="4 5" key="1">
    <citation type="journal article" date="2011" name="BMC Genomics">
        <title>Insight into cross-talk between intra-amoebal pathogens.</title>
        <authorList>
            <person name="Gimenez G."/>
            <person name="Bertelli C."/>
            <person name="Moliner C."/>
            <person name="Robert C."/>
            <person name="Raoult D."/>
            <person name="Fournier P.E."/>
            <person name="Greub G."/>
        </authorList>
    </citation>
    <scope>NUCLEOTIDE SEQUENCE [LARGE SCALE GENOMIC DNA]</scope>
    <source>
        <strain evidence="4 5">LLAP12</strain>
    </source>
</reference>
<dbReference type="Proteomes" id="UP000002770">
    <property type="component" value="Unassembled WGS sequence"/>
</dbReference>
<organism evidence="4 5">
    <name type="scientific">Legionella drancourtii LLAP12</name>
    <dbReference type="NCBI Taxonomy" id="658187"/>
    <lineage>
        <taxon>Bacteria</taxon>
        <taxon>Pseudomonadati</taxon>
        <taxon>Pseudomonadota</taxon>
        <taxon>Gammaproteobacteria</taxon>
        <taxon>Legionellales</taxon>
        <taxon>Legionellaceae</taxon>
        <taxon>Legionella</taxon>
    </lineage>
</organism>
<evidence type="ECO:0000256" key="2">
    <source>
        <dbReference type="ARBA" id="ARBA00023043"/>
    </source>
</evidence>
<keyword evidence="2 3" id="KW-0040">ANK repeat</keyword>
<dbReference type="STRING" id="658187.LDG_5558"/>
<evidence type="ECO:0000313" key="5">
    <source>
        <dbReference type="Proteomes" id="UP000002770"/>
    </source>
</evidence>
<protein>
    <recommendedName>
        <fullName evidence="6">Ankyrin repeat-containing protein</fullName>
    </recommendedName>
</protein>
<dbReference type="SUPFAM" id="SSF48403">
    <property type="entry name" value="Ankyrin repeat"/>
    <property type="match status" value="1"/>
</dbReference>
<keyword evidence="1" id="KW-0677">Repeat</keyword>
<dbReference type="Pfam" id="PF00023">
    <property type="entry name" value="Ank"/>
    <property type="match status" value="1"/>
</dbReference>
<dbReference type="InterPro" id="IPR002110">
    <property type="entry name" value="Ankyrin_rpt"/>
</dbReference>
<dbReference type="InParanoid" id="G9EK36"/>
<gene>
    <name evidence="4" type="ORF">LDG_5558</name>
</gene>
<feature type="repeat" description="ANK" evidence="3">
    <location>
        <begin position="729"/>
        <end position="761"/>
    </location>
</feature>
<evidence type="ECO:0000256" key="3">
    <source>
        <dbReference type="PROSITE-ProRule" id="PRU00023"/>
    </source>
</evidence>
<dbReference type="PANTHER" id="PTHR24126">
    <property type="entry name" value="ANKYRIN REPEAT, PH AND SEC7 DOMAIN CONTAINING PROTEIN SECG-RELATED"/>
    <property type="match status" value="1"/>
</dbReference>
<evidence type="ECO:0000313" key="4">
    <source>
        <dbReference type="EMBL" id="EHL32368.1"/>
    </source>
</evidence>
<dbReference type="PROSITE" id="PS50088">
    <property type="entry name" value="ANK_REPEAT"/>
    <property type="match status" value="2"/>
</dbReference>
<dbReference type="HOGENOM" id="CLU_353668_0_0_6"/>
<dbReference type="Gene3D" id="1.25.40.20">
    <property type="entry name" value="Ankyrin repeat-containing domain"/>
    <property type="match status" value="2"/>
</dbReference>
<dbReference type="Pfam" id="PF12796">
    <property type="entry name" value="Ank_2"/>
    <property type="match status" value="1"/>
</dbReference>
<dbReference type="eggNOG" id="COG0666">
    <property type="taxonomic scope" value="Bacteria"/>
</dbReference>
<sequence>MLPLATRIENHVKVNKTQLESGVKEDIYQEWRQRFVKEYEALFELSDIPLPIKKIEKETNKKFDAYVRQTLSYPLTGKLEVEQQQQFEQKRTELSDKKEEIKSLIKDSYQIKLKKKNDAKSTSTVISLENYIEAKIKEKEKEIEATVKSRLLSPRTPLSVLFSYAKHRAYRRAKENLAAAELFLQYGIPEKVFGQYLDLIPKDNATYIPDLFISGESISDNYKGYYLKKLPSSDPRAALLGHMTGCCQSINENGKSCVTYGITNERSGFYVLCKQQGKEPDSHDSIVSQSWAWLAEDGNLVLDSIETQLDFRKNTQLIMDFYIVLASQLLKVGIPAVLVGAGGETPQQLGLRRWARSNPINYRGYSDSHSQRLIAHKELQPLLYKTYSQLNTSLIPLIPVFEAQQLSMAAFLEWCDLYVINELNNLEELYPYLPSTVSQKEAAFKIKLVKDWNQLLDNIMADSESIEKVLLNIEQYEQYINSGIEHKGEQFLCWAVEKGQLELVKSIIAFYSNININFDDRKLLLEYAIFKKNLGEPEKQIIKLLIKHGADVNAKDIIFNQPMLAVAISTENEVAIQLLIEADANLVDQEVMRAAISILCSKIIKSNGDLKAVEKFFSSSLPQYFKELNDYHARIKAITILINVAINFNDSKVIKEAKKIGWDLTNLVINKPTVSNSFFQLRAKSSSRQQVEEISPENELFELCWDAQDMRRIKELLLIIKDINKQFNGKDTCLIRAAYKGHKELVRLLLEHQADKTITNKIGETAAESAGNASIKELIDNWDYKDECKMNLGL</sequence>
<name>G9EK36_9GAMM</name>
<dbReference type="EMBL" id="JH413800">
    <property type="protein sequence ID" value="EHL32368.1"/>
    <property type="molecule type" value="Genomic_DNA"/>
</dbReference>